<sequence>MLAMSAVVALSEHVAAGGGGCGRVCGGDAAGGECVSTCGGRQQDVSCSLGRLPTGDDAGNCCRGSRRASGGAGGGVQVVVLVARRGDSSPSAGGSVPCPDFPFTLFPFPALDVAAGPLALSPFGLEEALQGGWCGFSLRHMGTFFTLAGGGMG</sequence>
<keyword evidence="3" id="KW-1185">Reference proteome</keyword>
<evidence type="ECO:0000313" key="3">
    <source>
        <dbReference type="Proteomes" id="UP001066276"/>
    </source>
</evidence>
<dbReference type="AlphaFoldDB" id="A0AAV7WB57"/>
<name>A0AAV7WB57_PLEWA</name>
<accession>A0AAV7WB57</accession>
<evidence type="ECO:0008006" key="4">
    <source>
        <dbReference type="Google" id="ProtNLM"/>
    </source>
</evidence>
<evidence type="ECO:0000313" key="2">
    <source>
        <dbReference type="EMBL" id="KAJ1211249.1"/>
    </source>
</evidence>
<proteinExistence type="predicted"/>
<feature type="chain" id="PRO_5043865971" description="Secreted protein" evidence="1">
    <location>
        <begin position="17"/>
        <end position="153"/>
    </location>
</feature>
<gene>
    <name evidence="2" type="ORF">NDU88_006610</name>
</gene>
<dbReference type="EMBL" id="JANPWB010000002">
    <property type="protein sequence ID" value="KAJ1211249.1"/>
    <property type="molecule type" value="Genomic_DNA"/>
</dbReference>
<comment type="caution">
    <text evidence="2">The sequence shown here is derived from an EMBL/GenBank/DDBJ whole genome shotgun (WGS) entry which is preliminary data.</text>
</comment>
<reference evidence="2" key="1">
    <citation type="journal article" date="2022" name="bioRxiv">
        <title>Sequencing and chromosome-scale assembly of the giantPleurodeles waltlgenome.</title>
        <authorList>
            <person name="Brown T."/>
            <person name="Elewa A."/>
            <person name="Iarovenko S."/>
            <person name="Subramanian E."/>
            <person name="Araus A.J."/>
            <person name="Petzold A."/>
            <person name="Susuki M."/>
            <person name="Suzuki K.-i.T."/>
            <person name="Hayashi T."/>
            <person name="Toyoda A."/>
            <person name="Oliveira C."/>
            <person name="Osipova E."/>
            <person name="Leigh N.D."/>
            <person name="Simon A."/>
            <person name="Yun M.H."/>
        </authorList>
    </citation>
    <scope>NUCLEOTIDE SEQUENCE</scope>
    <source>
        <strain evidence="2">20211129_DDA</strain>
        <tissue evidence="2">Liver</tissue>
    </source>
</reference>
<dbReference type="Proteomes" id="UP001066276">
    <property type="component" value="Chromosome 1_2"/>
</dbReference>
<keyword evidence="1" id="KW-0732">Signal</keyword>
<protein>
    <recommendedName>
        <fullName evidence="4">Secreted protein</fullName>
    </recommendedName>
</protein>
<feature type="signal peptide" evidence="1">
    <location>
        <begin position="1"/>
        <end position="16"/>
    </location>
</feature>
<evidence type="ECO:0000256" key="1">
    <source>
        <dbReference type="SAM" id="SignalP"/>
    </source>
</evidence>
<organism evidence="2 3">
    <name type="scientific">Pleurodeles waltl</name>
    <name type="common">Iberian ribbed newt</name>
    <dbReference type="NCBI Taxonomy" id="8319"/>
    <lineage>
        <taxon>Eukaryota</taxon>
        <taxon>Metazoa</taxon>
        <taxon>Chordata</taxon>
        <taxon>Craniata</taxon>
        <taxon>Vertebrata</taxon>
        <taxon>Euteleostomi</taxon>
        <taxon>Amphibia</taxon>
        <taxon>Batrachia</taxon>
        <taxon>Caudata</taxon>
        <taxon>Salamandroidea</taxon>
        <taxon>Salamandridae</taxon>
        <taxon>Pleurodelinae</taxon>
        <taxon>Pleurodeles</taxon>
    </lineage>
</organism>